<reference evidence="9 10" key="1">
    <citation type="submission" date="2023-11" db="EMBL/GenBank/DDBJ databases">
        <title>Dfirmibasis_genome.</title>
        <authorList>
            <person name="Edelbroek B."/>
            <person name="Kjellin J."/>
            <person name="Jerlstrom-Hultqvist J."/>
            <person name="Soderbom F."/>
        </authorList>
    </citation>
    <scope>NUCLEOTIDE SEQUENCE [LARGE SCALE GENOMIC DNA]</scope>
    <source>
        <strain evidence="9 10">TNS-C-14</strain>
    </source>
</reference>
<dbReference type="InterPro" id="IPR015943">
    <property type="entry name" value="WD40/YVTN_repeat-like_dom_sf"/>
</dbReference>
<evidence type="ECO:0000313" key="10">
    <source>
        <dbReference type="Proteomes" id="UP001344447"/>
    </source>
</evidence>
<comment type="similarity">
    <text evidence="6">Belongs to the WD repeat TRM82 family.</text>
</comment>
<dbReference type="SUPFAM" id="SSF50978">
    <property type="entry name" value="WD40 repeat-like"/>
    <property type="match status" value="1"/>
</dbReference>
<dbReference type="SMART" id="SM00320">
    <property type="entry name" value="WD40"/>
    <property type="match status" value="3"/>
</dbReference>
<comment type="function">
    <text evidence="6">Required for the formation of N(7)-methylguanine at position 46 (m7G46) in tRNA. In the complex, it is required to stabilize and induce conformational changes of the catalytic subunit.</text>
</comment>
<dbReference type="EMBL" id="JAVFKY010000001">
    <property type="protein sequence ID" value="KAK5584193.1"/>
    <property type="molecule type" value="Genomic_DNA"/>
</dbReference>
<keyword evidence="5 6" id="KW-0539">Nucleus</keyword>
<evidence type="ECO:0000256" key="8">
    <source>
        <dbReference type="SAM" id="MobiDB-lite"/>
    </source>
</evidence>
<evidence type="ECO:0008006" key="11">
    <source>
        <dbReference type="Google" id="ProtNLM"/>
    </source>
</evidence>
<keyword evidence="4 6" id="KW-0677">Repeat</keyword>
<organism evidence="9 10">
    <name type="scientific">Dictyostelium firmibasis</name>
    <dbReference type="NCBI Taxonomy" id="79012"/>
    <lineage>
        <taxon>Eukaryota</taxon>
        <taxon>Amoebozoa</taxon>
        <taxon>Evosea</taxon>
        <taxon>Eumycetozoa</taxon>
        <taxon>Dictyostelia</taxon>
        <taxon>Dictyosteliales</taxon>
        <taxon>Dictyosteliaceae</taxon>
        <taxon>Dictyostelium</taxon>
    </lineage>
</organism>
<accession>A0AAN7ULN1</accession>
<dbReference type="PROSITE" id="PS00678">
    <property type="entry name" value="WD_REPEATS_1"/>
    <property type="match status" value="1"/>
</dbReference>
<dbReference type="GO" id="GO:0005829">
    <property type="term" value="C:cytosol"/>
    <property type="evidence" value="ECO:0007669"/>
    <property type="project" value="TreeGrafter"/>
</dbReference>
<comment type="pathway">
    <text evidence="6">tRNA modification; N(7)-methylguanine-tRNA biosynthesis.</text>
</comment>
<dbReference type="PANTHER" id="PTHR16288:SF0">
    <property type="entry name" value="TRNA (GUANINE-N(7)-)-METHYLTRANSFERASE NON-CATALYTIC SUBUNIT WDR4"/>
    <property type="match status" value="1"/>
</dbReference>
<dbReference type="PROSITE" id="PS50082">
    <property type="entry name" value="WD_REPEATS_2"/>
    <property type="match status" value="2"/>
</dbReference>
<feature type="compositionally biased region" description="Basic and acidic residues" evidence="8">
    <location>
        <begin position="418"/>
        <end position="460"/>
    </location>
</feature>
<dbReference type="Gene3D" id="2.130.10.10">
    <property type="entry name" value="YVTN repeat-like/Quinoprotein amine dehydrogenase"/>
    <property type="match status" value="2"/>
</dbReference>
<dbReference type="InterPro" id="IPR019775">
    <property type="entry name" value="WD40_repeat_CS"/>
</dbReference>
<comment type="caution">
    <text evidence="9">The sequence shown here is derived from an EMBL/GenBank/DDBJ whole genome shotgun (WGS) entry which is preliminary data.</text>
</comment>
<keyword evidence="2 6" id="KW-0853">WD repeat</keyword>
<evidence type="ECO:0000256" key="7">
    <source>
        <dbReference type="PROSITE-ProRule" id="PRU00221"/>
    </source>
</evidence>
<feature type="compositionally biased region" description="Polar residues" evidence="8">
    <location>
        <begin position="386"/>
        <end position="395"/>
    </location>
</feature>
<evidence type="ECO:0000256" key="1">
    <source>
        <dbReference type="ARBA" id="ARBA00004123"/>
    </source>
</evidence>
<proteinExistence type="inferred from homology"/>
<evidence type="ECO:0000256" key="6">
    <source>
        <dbReference type="HAMAP-Rule" id="MF_03056"/>
    </source>
</evidence>
<dbReference type="InterPro" id="IPR036322">
    <property type="entry name" value="WD40_repeat_dom_sf"/>
</dbReference>
<feature type="repeat" description="WD" evidence="7">
    <location>
        <begin position="205"/>
        <end position="247"/>
    </location>
</feature>
<evidence type="ECO:0000256" key="5">
    <source>
        <dbReference type="ARBA" id="ARBA00023242"/>
    </source>
</evidence>
<dbReference type="HAMAP" id="MF_03056">
    <property type="entry name" value="TRM82"/>
    <property type="match status" value="1"/>
</dbReference>
<name>A0AAN7ULN1_9MYCE</name>
<dbReference type="GO" id="GO:0106004">
    <property type="term" value="P:tRNA (guanine-N7)-methylation"/>
    <property type="evidence" value="ECO:0007669"/>
    <property type="project" value="UniProtKB-UniRule"/>
</dbReference>
<dbReference type="GO" id="GO:0005634">
    <property type="term" value="C:nucleus"/>
    <property type="evidence" value="ECO:0007669"/>
    <property type="project" value="UniProtKB-SubCell"/>
</dbReference>
<feature type="region of interest" description="Disordered" evidence="8">
    <location>
        <begin position="386"/>
        <end position="460"/>
    </location>
</feature>
<sequence>MSTTAVFIPPQIMVTPNIEKVPISIITHSSDNNFIAFSLNNKLNVFDNKLNKLVELESSSQHTGIIRSIEFSKNNQSLITSSSDKFLKIWDVATNFKNIKSINTNKKIICSILNKDDSGILVSDKCGDVFKFSLVDDSKNKIEVSGDKSAKNDEKESDKNLVFGHYSSIVDIKFSACFNYLLSADRDEKIRVSHYPNCFDIESFCLGHTKYVTEILLVPGRDDLLISGSGDGTIKLWNWKQGKCLQTVDFNGKHENAITIPQVFKVDTNQLIFSIENSNNIYLLPMNIEKGEFNQSELKTISITQSSPISIDLIDNGKTILASLLPTTKEVDIAIAFDSTTLSQDTENKVVIAINSINTSTTFSLGELKSILESIEKKQYRKHVSYSKQMMNSTDNKNKEDDDLSLDEQDIDDSNADSEDKKKKQETAQDSRPLKLRKMTVEGDKEIQKELEEKESKKQE</sequence>
<comment type="subcellular location">
    <subcellularLocation>
        <location evidence="1 6">Nucleus</location>
    </subcellularLocation>
</comment>
<dbReference type="AlphaFoldDB" id="A0AAN7ULN1"/>
<feature type="repeat" description="WD" evidence="7">
    <location>
        <begin position="59"/>
        <end position="94"/>
    </location>
</feature>
<evidence type="ECO:0000256" key="4">
    <source>
        <dbReference type="ARBA" id="ARBA00022737"/>
    </source>
</evidence>
<dbReference type="PANTHER" id="PTHR16288">
    <property type="entry name" value="WD40 REPEAT PROTEIN 4"/>
    <property type="match status" value="1"/>
</dbReference>
<keyword evidence="10" id="KW-1185">Reference proteome</keyword>
<keyword evidence="3 6" id="KW-0819">tRNA processing</keyword>
<dbReference type="Pfam" id="PF00400">
    <property type="entry name" value="WD40"/>
    <property type="match status" value="3"/>
</dbReference>
<dbReference type="InterPro" id="IPR001680">
    <property type="entry name" value="WD40_rpt"/>
</dbReference>
<protein>
    <recommendedName>
        <fullName evidence="11">WD repeat-containing protein 4 homolog</fullName>
    </recommendedName>
</protein>
<dbReference type="PROSITE" id="PS50294">
    <property type="entry name" value="WD_REPEATS_REGION"/>
    <property type="match status" value="2"/>
</dbReference>
<dbReference type="InterPro" id="IPR028884">
    <property type="entry name" value="Trm82"/>
</dbReference>
<evidence type="ECO:0000313" key="9">
    <source>
        <dbReference type="EMBL" id="KAK5584193.1"/>
    </source>
</evidence>
<dbReference type="GO" id="GO:0043527">
    <property type="term" value="C:tRNA methyltransferase complex"/>
    <property type="evidence" value="ECO:0007669"/>
    <property type="project" value="TreeGrafter"/>
</dbReference>
<dbReference type="Proteomes" id="UP001344447">
    <property type="component" value="Unassembled WGS sequence"/>
</dbReference>
<gene>
    <name evidence="9" type="ORF">RB653_005801</name>
</gene>
<evidence type="ECO:0000256" key="2">
    <source>
        <dbReference type="ARBA" id="ARBA00022574"/>
    </source>
</evidence>
<evidence type="ECO:0000256" key="3">
    <source>
        <dbReference type="ARBA" id="ARBA00022694"/>
    </source>
</evidence>
<feature type="compositionally biased region" description="Acidic residues" evidence="8">
    <location>
        <begin position="401"/>
        <end position="417"/>
    </location>
</feature>